<dbReference type="GO" id="GO:0016705">
    <property type="term" value="F:oxidoreductase activity, acting on paired donors, with incorporation or reduction of molecular oxygen"/>
    <property type="evidence" value="ECO:0007669"/>
    <property type="project" value="UniProtKB-UniRule"/>
</dbReference>
<gene>
    <name evidence="1" type="primary">trhO</name>
    <name evidence="3" type="ORF">DA69_00700</name>
</gene>
<dbReference type="SMART" id="SM00450">
    <property type="entry name" value="RHOD"/>
    <property type="match status" value="1"/>
</dbReference>
<reference evidence="3 4" key="1">
    <citation type="journal article" date="2014" name="Genome Announc.">
        <title>Genome Sequence of a Promising Hydrogen-Producing Facultative Anaerobic Bacterium, Brevundimonas naejangsanensis Strain B1.</title>
        <authorList>
            <person name="Su H."/>
            <person name="Zhang T."/>
            <person name="Bao M."/>
            <person name="Jiang Y."/>
            <person name="Wang Y."/>
            <person name="Tan T."/>
        </authorList>
    </citation>
    <scope>NUCLEOTIDE SEQUENCE [LARGE SCALE GENOMIC DNA]</scope>
    <source>
        <strain evidence="3 4">B1</strain>
    </source>
</reference>
<dbReference type="eggNOG" id="COG1054">
    <property type="taxonomic scope" value="Bacteria"/>
</dbReference>
<dbReference type="InterPro" id="IPR036873">
    <property type="entry name" value="Rhodanese-like_dom_sf"/>
</dbReference>
<dbReference type="EMBL" id="CP015614">
    <property type="protein sequence ID" value="ANF53420.1"/>
    <property type="molecule type" value="Genomic_DNA"/>
</dbReference>
<dbReference type="NCBIfam" id="NF001136">
    <property type="entry name" value="PRK00142.1-4"/>
    <property type="match status" value="1"/>
</dbReference>
<dbReference type="Proteomes" id="UP000077603">
    <property type="component" value="Chromosome"/>
</dbReference>
<dbReference type="Gene3D" id="3.30.70.100">
    <property type="match status" value="1"/>
</dbReference>
<dbReference type="PROSITE" id="PS50206">
    <property type="entry name" value="RHODANESE_3"/>
    <property type="match status" value="1"/>
</dbReference>
<dbReference type="PANTHER" id="PTHR43268:SF3">
    <property type="entry name" value="RHODANESE-LIKE DOMAIN-CONTAINING PROTEIN 7-RELATED"/>
    <property type="match status" value="1"/>
</dbReference>
<organism evidence="3 4">
    <name type="scientific">Brevundimonas naejangsanensis</name>
    <dbReference type="NCBI Taxonomy" id="588932"/>
    <lineage>
        <taxon>Bacteria</taxon>
        <taxon>Pseudomonadati</taxon>
        <taxon>Pseudomonadota</taxon>
        <taxon>Alphaproteobacteria</taxon>
        <taxon>Caulobacterales</taxon>
        <taxon>Caulobacteraceae</taxon>
        <taxon>Brevundimonas</taxon>
    </lineage>
</organism>
<accession>A0A172Y2J9</accession>
<dbReference type="EC" id="1.14.-.-" evidence="1"/>
<dbReference type="PANTHER" id="PTHR43268">
    <property type="entry name" value="THIOSULFATE SULFURTRANSFERASE/RHODANESE-LIKE DOMAIN-CONTAINING PROTEIN 2"/>
    <property type="match status" value="1"/>
</dbReference>
<comment type="function">
    <text evidence="1">Catalyzes oxygen-dependent 5-hydroxyuridine (ho5U) modification at position 34 in tRNAs.</text>
</comment>
<dbReference type="KEGG" id="bne:DA69_00700"/>
<keyword evidence="1" id="KW-0560">Oxidoreductase</keyword>
<dbReference type="CDD" id="cd01518">
    <property type="entry name" value="RHOD_YceA"/>
    <property type="match status" value="1"/>
</dbReference>
<evidence type="ECO:0000313" key="4">
    <source>
        <dbReference type="Proteomes" id="UP000077603"/>
    </source>
</evidence>
<dbReference type="InterPro" id="IPR020936">
    <property type="entry name" value="TrhO"/>
</dbReference>
<dbReference type="Pfam" id="PF17773">
    <property type="entry name" value="UPF0176_N"/>
    <property type="match status" value="1"/>
</dbReference>
<evidence type="ECO:0000313" key="3">
    <source>
        <dbReference type="EMBL" id="ANF53420.1"/>
    </source>
</evidence>
<dbReference type="SUPFAM" id="SSF52821">
    <property type="entry name" value="Rhodanese/Cell cycle control phosphatase"/>
    <property type="match status" value="1"/>
</dbReference>
<dbReference type="GO" id="GO:0006400">
    <property type="term" value="P:tRNA modification"/>
    <property type="evidence" value="ECO:0007669"/>
    <property type="project" value="UniProtKB-UniRule"/>
</dbReference>
<evidence type="ECO:0000256" key="1">
    <source>
        <dbReference type="HAMAP-Rule" id="MF_00469"/>
    </source>
</evidence>
<dbReference type="OrthoDB" id="9778326at2"/>
<sequence>MTDPAVPSPSPSAPFTVAALYRFAPVADPAALRLHLLDLCGSQVRGTLLVAHEGINGTIAGPQAAIARVIDGVRALPGFDRLELKYSTASVMPFHRMKVRVKAEIVTMGQPDIDPVEGVGTYVSPQDWNALIADPDTVVIDTRNDYEGEIGAFEGAVQPNTRTFREFAAWFRTEGRALLDRPTPPKVAMYCTGGIRCEKATAFLKAEGVRDVHHLEGGILKYLETVPEPESLWRGECFVFDERVAVGHGLVEGEHSLCRACRMPVSPEGRLSTRYVEGVSCDRCWDDRNAAQREGYAERHKQVEIARARGVAHVGATLANPLTAGEGLSLQEPKAIG</sequence>
<dbReference type="HAMAP" id="MF_00469">
    <property type="entry name" value="TrhO"/>
    <property type="match status" value="1"/>
</dbReference>
<dbReference type="InterPro" id="IPR040503">
    <property type="entry name" value="TRHO_N"/>
</dbReference>
<keyword evidence="1" id="KW-0819">tRNA processing</keyword>
<dbReference type="Gene3D" id="3.40.250.10">
    <property type="entry name" value="Rhodanese-like domain"/>
    <property type="match status" value="1"/>
</dbReference>
<dbReference type="RefSeq" id="WP_025977940.1">
    <property type="nucleotide sequence ID" value="NZ_CP015614.1"/>
</dbReference>
<dbReference type="InterPro" id="IPR001763">
    <property type="entry name" value="Rhodanese-like_dom"/>
</dbReference>
<dbReference type="Pfam" id="PF00581">
    <property type="entry name" value="Rhodanese"/>
    <property type="match status" value="1"/>
</dbReference>
<dbReference type="STRING" id="588932.DA69_00700"/>
<protein>
    <recommendedName>
        <fullName evidence="1">tRNA uridine(34) hydroxylase</fullName>
        <ecNumber evidence="1">1.14.-.-</ecNumber>
    </recommendedName>
    <alternativeName>
        <fullName evidence="1">tRNA hydroxylation protein O</fullName>
    </alternativeName>
</protein>
<evidence type="ECO:0000259" key="2">
    <source>
        <dbReference type="PROSITE" id="PS50206"/>
    </source>
</evidence>
<proteinExistence type="inferred from homology"/>
<comment type="similarity">
    <text evidence="1">Belongs to the TrhO family.</text>
</comment>
<dbReference type="AlphaFoldDB" id="A0A172Y2J9"/>
<keyword evidence="4" id="KW-1185">Reference proteome</keyword>
<name>A0A172Y2J9_9CAUL</name>
<comment type="catalytic activity">
    <reaction evidence="1">
        <text>uridine(34) in tRNA + AH2 + O2 = 5-hydroxyuridine(34) in tRNA + A + H2O</text>
        <dbReference type="Rhea" id="RHEA:64224"/>
        <dbReference type="Rhea" id="RHEA-COMP:11727"/>
        <dbReference type="Rhea" id="RHEA-COMP:13381"/>
        <dbReference type="ChEBI" id="CHEBI:13193"/>
        <dbReference type="ChEBI" id="CHEBI:15377"/>
        <dbReference type="ChEBI" id="CHEBI:15379"/>
        <dbReference type="ChEBI" id="CHEBI:17499"/>
        <dbReference type="ChEBI" id="CHEBI:65315"/>
        <dbReference type="ChEBI" id="CHEBI:136877"/>
    </reaction>
</comment>
<feature type="domain" description="Rhodanese" evidence="2">
    <location>
        <begin position="133"/>
        <end position="231"/>
    </location>
</feature>